<reference evidence="3" key="1">
    <citation type="submission" date="2017-05" db="EMBL/GenBank/DDBJ databases">
        <authorList>
            <person name="Rodrigo-Torres L."/>
            <person name="Arahal R. D."/>
            <person name="Lucena T."/>
        </authorList>
    </citation>
    <scope>NUCLEOTIDE SEQUENCE [LARGE SCALE GENOMIC DNA]</scope>
    <source>
        <strain evidence="3">CECT 8621</strain>
    </source>
</reference>
<dbReference type="InterPro" id="IPR014710">
    <property type="entry name" value="RmlC-like_jellyroll"/>
</dbReference>
<sequence>MGVEQEKFDAAQPFVALMKPPGKSFSVDASQLVTEGGTDPAFGTVMWRTLICADRTPSAGMVLGVAEFGPYGTLLPHRHAPAEFYLGLTGNGTVTVDGVAHLIAPGVAIYLDGDAEHGVVAGPEGLSFAYGFPTNRFADVAYRFSASND</sequence>
<proteinExistence type="predicted"/>
<accession>A0A238KMU8</accession>
<dbReference type="SUPFAM" id="SSF51182">
    <property type="entry name" value="RmlC-like cupins"/>
    <property type="match status" value="1"/>
</dbReference>
<dbReference type="EMBL" id="FXYE01000002">
    <property type="protein sequence ID" value="SMX44113.1"/>
    <property type="molecule type" value="Genomic_DNA"/>
</dbReference>
<dbReference type="Gene3D" id="2.60.120.10">
    <property type="entry name" value="Jelly Rolls"/>
    <property type="match status" value="1"/>
</dbReference>
<keyword evidence="3" id="KW-1185">Reference proteome</keyword>
<feature type="domain" description="Cupin type-2" evidence="1">
    <location>
        <begin position="66"/>
        <end position="120"/>
    </location>
</feature>
<evidence type="ECO:0000313" key="2">
    <source>
        <dbReference type="EMBL" id="SMX44113.1"/>
    </source>
</evidence>
<dbReference type="AlphaFoldDB" id="A0A238KMU8"/>
<protein>
    <submittedName>
        <fullName evidence="2">Cupin domain protein</fullName>
    </submittedName>
</protein>
<gene>
    <name evidence="2" type="ORF">COL8621_02471</name>
</gene>
<evidence type="ECO:0000259" key="1">
    <source>
        <dbReference type="Pfam" id="PF07883"/>
    </source>
</evidence>
<dbReference type="InterPro" id="IPR013096">
    <property type="entry name" value="Cupin_2"/>
</dbReference>
<name>A0A238KMU8_9RHOB</name>
<dbReference type="Pfam" id="PF07883">
    <property type="entry name" value="Cupin_2"/>
    <property type="match status" value="1"/>
</dbReference>
<evidence type="ECO:0000313" key="3">
    <source>
        <dbReference type="Proteomes" id="UP000202922"/>
    </source>
</evidence>
<dbReference type="Proteomes" id="UP000202922">
    <property type="component" value="Unassembled WGS sequence"/>
</dbReference>
<dbReference type="InterPro" id="IPR011051">
    <property type="entry name" value="RmlC_Cupin_sf"/>
</dbReference>
<organism evidence="2 3">
    <name type="scientific">Actibacterium lipolyticum</name>
    <dbReference type="NCBI Taxonomy" id="1524263"/>
    <lineage>
        <taxon>Bacteria</taxon>
        <taxon>Pseudomonadati</taxon>
        <taxon>Pseudomonadota</taxon>
        <taxon>Alphaproteobacteria</taxon>
        <taxon>Rhodobacterales</taxon>
        <taxon>Roseobacteraceae</taxon>
        <taxon>Actibacterium</taxon>
    </lineage>
</organism>
<dbReference type="RefSeq" id="WP_235823854.1">
    <property type="nucleotide sequence ID" value="NZ_FXYE01000002.1"/>
</dbReference>